<sequence length="604" mass="66886">MDQPIALTKGSCARLLASAEAALEDSCVLQFLSIKPVGPPAGTSGTAVSRYRIIMSDGDHYIQAMLATQLNHLVVEHKVIKNSIVCVERLTCNYVQGKRLVIILALSVQQTTAEKIGDPQSIDPPANNANNNEGSAANQPRQEAPQASSSKPAPKTAPKPTPARAQPARPNIYPIEGLSPYQHNWTILVRITQKSDMKNWSNARGEGKLFNVTMMDESGEIRGTAFNQVAESLYAKLEEGKVYYVSKARVNLAKKKFSNVDNDYELGFERNTEIEECLDSIDLPVIKYNFVPLNALKEKEKDAIVDVIGVVKDPGTVGEITSKTTSRKITKRDIELVDQSGFAVRMTLWGKQAEEFNPPDSPVVAFRSVKVGDFGGVNLSMNSSSTMQINPEIDECFTLRGWYDSTGNEQSFQAHSSSGIGGGEAFRRNELATISAIKEKTISEDKAEYFSTRATIMHIKEDNFSYPGCPTKDCSKKVTESDNGYWCEKCDKSWPAPEHRYIMSLAVSDHTGQAWFQAFNEVAKAIMGMSANELMQLKDSDNTAYTNAFHKASHQTFNFAIRGKLDNFNQKTRTRYGITKALPIDYKQEAGLLRDLLNTPWGRS</sequence>
<protein>
    <submittedName>
        <fullName evidence="1">Replication factor-A protein 1</fullName>
    </submittedName>
</protein>
<dbReference type="Proteomes" id="UP000308600">
    <property type="component" value="Unassembled WGS sequence"/>
</dbReference>
<dbReference type="EMBL" id="ML208260">
    <property type="protein sequence ID" value="TFK76351.1"/>
    <property type="molecule type" value="Genomic_DNA"/>
</dbReference>
<reference evidence="1 2" key="1">
    <citation type="journal article" date="2019" name="Nat. Ecol. Evol.">
        <title>Megaphylogeny resolves global patterns of mushroom evolution.</title>
        <authorList>
            <person name="Varga T."/>
            <person name="Krizsan K."/>
            <person name="Foldi C."/>
            <person name="Dima B."/>
            <person name="Sanchez-Garcia M."/>
            <person name="Sanchez-Ramirez S."/>
            <person name="Szollosi G.J."/>
            <person name="Szarkandi J.G."/>
            <person name="Papp V."/>
            <person name="Albert L."/>
            <person name="Andreopoulos W."/>
            <person name="Angelini C."/>
            <person name="Antonin V."/>
            <person name="Barry K.W."/>
            <person name="Bougher N.L."/>
            <person name="Buchanan P."/>
            <person name="Buyck B."/>
            <person name="Bense V."/>
            <person name="Catcheside P."/>
            <person name="Chovatia M."/>
            <person name="Cooper J."/>
            <person name="Damon W."/>
            <person name="Desjardin D."/>
            <person name="Finy P."/>
            <person name="Geml J."/>
            <person name="Haridas S."/>
            <person name="Hughes K."/>
            <person name="Justo A."/>
            <person name="Karasinski D."/>
            <person name="Kautmanova I."/>
            <person name="Kiss B."/>
            <person name="Kocsube S."/>
            <person name="Kotiranta H."/>
            <person name="LaButti K.M."/>
            <person name="Lechner B.E."/>
            <person name="Liimatainen K."/>
            <person name="Lipzen A."/>
            <person name="Lukacs Z."/>
            <person name="Mihaltcheva S."/>
            <person name="Morgado L.N."/>
            <person name="Niskanen T."/>
            <person name="Noordeloos M.E."/>
            <person name="Ohm R.A."/>
            <person name="Ortiz-Santana B."/>
            <person name="Ovrebo C."/>
            <person name="Racz N."/>
            <person name="Riley R."/>
            <person name="Savchenko A."/>
            <person name="Shiryaev A."/>
            <person name="Soop K."/>
            <person name="Spirin V."/>
            <person name="Szebenyi C."/>
            <person name="Tomsovsky M."/>
            <person name="Tulloss R.E."/>
            <person name="Uehling J."/>
            <person name="Grigoriev I.V."/>
            <person name="Vagvolgyi C."/>
            <person name="Papp T."/>
            <person name="Martin F.M."/>
            <person name="Miettinen O."/>
            <person name="Hibbett D.S."/>
            <person name="Nagy L.G."/>
        </authorList>
    </citation>
    <scope>NUCLEOTIDE SEQUENCE [LARGE SCALE GENOMIC DNA]</scope>
    <source>
        <strain evidence="1 2">NL-1719</strain>
    </source>
</reference>
<keyword evidence="2" id="KW-1185">Reference proteome</keyword>
<gene>
    <name evidence="1" type="ORF">BDN72DRAFT_785125</name>
</gene>
<name>A0ACD3BFB3_9AGAR</name>
<evidence type="ECO:0000313" key="1">
    <source>
        <dbReference type="EMBL" id="TFK76351.1"/>
    </source>
</evidence>
<organism evidence="1 2">
    <name type="scientific">Pluteus cervinus</name>
    <dbReference type="NCBI Taxonomy" id="181527"/>
    <lineage>
        <taxon>Eukaryota</taxon>
        <taxon>Fungi</taxon>
        <taxon>Dikarya</taxon>
        <taxon>Basidiomycota</taxon>
        <taxon>Agaricomycotina</taxon>
        <taxon>Agaricomycetes</taxon>
        <taxon>Agaricomycetidae</taxon>
        <taxon>Agaricales</taxon>
        <taxon>Pluteineae</taxon>
        <taxon>Pluteaceae</taxon>
        <taxon>Pluteus</taxon>
    </lineage>
</organism>
<proteinExistence type="predicted"/>
<evidence type="ECO:0000313" key="2">
    <source>
        <dbReference type="Proteomes" id="UP000308600"/>
    </source>
</evidence>
<accession>A0ACD3BFB3</accession>